<proteinExistence type="predicted"/>
<dbReference type="Proteomes" id="UP000008810">
    <property type="component" value="Chromosome 2"/>
</dbReference>
<evidence type="ECO:0000313" key="2">
    <source>
        <dbReference type="EnsemblPlants" id="PNT71287"/>
    </source>
</evidence>
<dbReference type="OrthoDB" id="2008284at2759"/>
<reference evidence="1" key="2">
    <citation type="submission" date="2017-06" db="EMBL/GenBank/DDBJ databases">
        <title>WGS assembly of Brachypodium distachyon.</title>
        <authorList>
            <consortium name="The International Brachypodium Initiative"/>
            <person name="Lucas S."/>
            <person name="Harmon-Smith M."/>
            <person name="Lail K."/>
            <person name="Tice H."/>
            <person name="Grimwood J."/>
            <person name="Bruce D."/>
            <person name="Barry K."/>
            <person name="Shu S."/>
            <person name="Lindquist E."/>
            <person name="Wang M."/>
            <person name="Pitluck S."/>
            <person name="Vogel J.P."/>
            <person name="Garvin D.F."/>
            <person name="Mockler T.C."/>
            <person name="Schmutz J."/>
            <person name="Rokhsar D."/>
            <person name="Bevan M.W."/>
        </authorList>
    </citation>
    <scope>NUCLEOTIDE SEQUENCE</scope>
    <source>
        <strain evidence="1">Bd21</strain>
    </source>
</reference>
<keyword evidence="3" id="KW-1185">Reference proteome</keyword>
<protein>
    <submittedName>
        <fullName evidence="1 2">Uncharacterized protein</fullName>
    </submittedName>
</protein>
<dbReference type="AlphaFoldDB" id="A0A2K2DAI5"/>
<dbReference type="EnsemblPlants" id="PNT71287">
    <property type="protein sequence ID" value="PNT71287"/>
    <property type="gene ID" value="BRADI_2g25687v3"/>
</dbReference>
<gene>
    <name evidence="1" type="ORF">BRADI_2g25687v3</name>
</gene>
<name>A0A2K2DAI5_BRADI</name>
<evidence type="ECO:0000313" key="3">
    <source>
        <dbReference type="Proteomes" id="UP000008810"/>
    </source>
</evidence>
<evidence type="ECO:0000313" key="1">
    <source>
        <dbReference type="EMBL" id="PNT71287.1"/>
    </source>
</evidence>
<organism evidence="1">
    <name type="scientific">Brachypodium distachyon</name>
    <name type="common">Purple false brome</name>
    <name type="synonym">Trachynia distachya</name>
    <dbReference type="NCBI Taxonomy" id="15368"/>
    <lineage>
        <taxon>Eukaryota</taxon>
        <taxon>Viridiplantae</taxon>
        <taxon>Streptophyta</taxon>
        <taxon>Embryophyta</taxon>
        <taxon>Tracheophyta</taxon>
        <taxon>Spermatophyta</taxon>
        <taxon>Magnoliopsida</taxon>
        <taxon>Liliopsida</taxon>
        <taxon>Poales</taxon>
        <taxon>Poaceae</taxon>
        <taxon>BOP clade</taxon>
        <taxon>Pooideae</taxon>
        <taxon>Stipodae</taxon>
        <taxon>Brachypodieae</taxon>
        <taxon>Brachypodium</taxon>
    </lineage>
</organism>
<dbReference type="InParanoid" id="A0A2K2DAI5"/>
<sequence length="195" mass="22441">MSRFDEIVYLRDCVRETERQLLALRGEVAVWKSKAHATATREEFLLGELVSISSDLYEIIPESHEEAKRVRHRLNTLQRAGPTVPSFCFDSGRGYVLALLQDRAARAKSCLTSCRQIMTDIHRALFPNMPVLDILRGLVRLFTVGRAFVRLRYPGLDLGGLHVVPFFEDGKINMEYYYDAVEWHARELVNLVEMI</sequence>
<reference evidence="2" key="3">
    <citation type="submission" date="2018-08" db="UniProtKB">
        <authorList>
            <consortium name="EnsemblPlants"/>
        </authorList>
    </citation>
    <scope>IDENTIFICATION</scope>
    <source>
        <strain evidence="2">cv. Bd21</strain>
    </source>
</reference>
<dbReference type="EMBL" id="CM000881">
    <property type="protein sequence ID" value="PNT71287.1"/>
    <property type="molecule type" value="Genomic_DNA"/>
</dbReference>
<dbReference type="Gramene" id="PNT71287">
    <property type="protein sequence ID" value="PNT71287"/>
    <property type="gene ID" value="BRADI_2g25687v3"/>
</dbReference>
<accession>A0A2K2DAI5</accession>
<reference evidence="1 2" key="1">
    <citation type="journal article" date="2010" name="Nature">
        <title>Genome sequencing and analysis of the model grass Brachypodium distachyon.</title>
        <authorList>
            <consortium name="International Brachypodium Initiative"/>
        </authorList>
    </citation>
    <scope>NUCLEOTIDE SEQUENCE [LARGE SCALE GENOMIC DNA]</scope>
    <source>
        <strain evidence="1 2">Bd21</strain>
    </source>
</reference>